<dbReference type="AlphaFoldDB" id="A0A3B1BWE4"/>
<dbReference type="PROSITE" id="PS00588">
    <property type="entry name" value="FLAGELLA_BB_ROD"/>
    <property type="match status" value="1"/>
</dbReference>
<keyword evidence="3" id="KW-0969">Cilium</keyword>
<reference evidence="3" key="1">
    <citation type="submission" date="2018-06" db="EMBL/GenBank/DDBJ databases">
        <authorList>
            <person name="Zhirakovskaya E."/>
        </authorList>
    </citation>
    <scope>NUCLEOTIDE SEQUENCE</scope>
</reference>
<dbReference type="InterPro" id="IPR037925">
    <property type="entry name" value="FlgE/F/G-like"/>
</dbReference>
<name>A0A3B1BWE4_9ZZZZ</name>
<dbReference type="SUPFAM" id="SSF117143">
    <property type="entry name" value="Flagellar hook protein flgE"/>
    <property type="match status" value="1"/>
</dbReference>
<sequence length="234" mass="25013">MYKSMYVAASGALASRVKLDTIANNLANVNTPGFKNDKLVFESYLNKQATQAGGVSSAKNQGQAYMRQAEYVAPAEQYTDFSQGPLRVTDSPLDVALQGDGFIAVSTFEGERYTRNGTMQVGPNGELVTSAGNVVISDTNEPIYVNYGFVTIDEDGNVWVRGGSGVGHFDGKLSTGVFGENAGRIKLVDFPKPYGLVKEGSGLFRASDPNEARAPEGLKVVQGHLEGSNVNMIR</sequence>
<dbReference type="GO" id="GO:0071978">
    <property type="term" value="P:bacterial-type flagellum-dependent swarming motility"/>
    <property type="evidence" value="ECO:0007669"/>
    <property type="project" value="TreeGrafter"/>
</dbReference>
<dbReference type="PANTHER" id="PTHR30435">
    <property type="entry name" value="FLAGELLAR PROTEIN"/>
    <property type="match status" value="1"/>
</dbReference>
<organism evidence="3">
    <name type="scientific">hydrothermal vent metagenome</name>
    <dbReference type="NCBI Taxonomy" id="652676"/>
    <lineage>
        <taxon>unclassified sequences</taxon>
        <taxon>metagenomes</taxon>
        <taxon>ecological metagenomes</taxon>
    </lineage>
</organism>
<dbReference type="InterPro" id="IPR053967">
    <property type="entry name" value="LlgE_F_G-like_D1"/>
</dbReference>
<dbReference type="NCBIfam" id="TIGR03506">
    <property type="entry name" value="FlgEFG_subfam"/>
    <property type="match status" value="1"/>
</dbReference>
<gene>
    <name evidence="3" type="ORF">MNBD_NITROSPINAE04-2441</name>
</gene>
<dbReference type="InterPro" id="IPR020013">
    <property type="entry name" value="Flagellar_FlgE/F/G"/>
</dbReference>
<protein>
    <submittedName>
        <fullName evidence="3">Flagellar basal-body rod protein FlgF</fullName>
    </submittedName>
</protein>
<dbReference type="EMBL" id="UOGA01000167">
    <property type="protein sequence ID" value="VAX20112.1"/>
    <property type="molecule type" value="Genomic_DNA"/>
</dbReference>
<feature type="domain" description="Flagellar basal body rod protein N-terminal" evidence="1">
    <location>
        <begin position="5"/>
        <end position="35"/>
    </location>
</feature>
<dbReference type="InterPro" id="IPR001444">
    <property type="entry name" value="Flag_bb_rod_N"/>
</dbReference>
<keyword evidence="3" id="KW-0282">Flagellum</keyword>
<dbReference type="Pfam" id="PF22692">
    <property type="entry name" value="LlgE_F_G_D1"/>
    <property type="match status" value="1"/>
</dbReference>
<feature type="domain" description="Flagellar hook protein FlgE/F/G-like D1" evidence="2">
    <location>
        <begin position="96"/>
        <end position="159"/>
    </location>
</feature>
<dbReference type="GO" id="GO:0009288">
    <property type="term" value="C:bacterial-type flagellum"/>
    <property type="evidence" value="ECO:0007669"/>
    <property type="project" value="TreeGrafter"/>
</dbReference>
<feature type="non-terminal residue" evidence="3">
    <location>
        <position position="234"/>
    </location>
</feature>
<dbReference type="PANTHER" id="PTHR30435:SF19">
    <property type="entry name" value="FLAGELLAR BASAL-BODY ROD PROTEIN FLGG"/>
    <property type="match status" value="1"/>
</dbReference>
<evidence type="ECO:0000313" key="3">
    <source>
        <dbReference type="EMBL" id="VAX20112.1"/>
    </source>
</evidence>
<keyword evidence="3" id="KW-0966">Cell projection</keyword>
<dbReference type="InterPro" id="IPR019776">
    <property type="entry name" value="Flagellar_basal_body_rod_CS"/>
</dbReference>
<evidence type="ECO:0000259" key="2">
    <source>
        <dbReference type="Pfam" id="PF22692"/>
    </source>
</evidence>
<evidence type="ECO:0000259" key="1">
    <source>
        <dbReference type="Pfam" id="PF00460"/>
    </source>
</evidence>
<proteinExistence type="predicted"/>
<dbReference type="Pfam" id="PF00460">
    <property type="entry name" value="Flg_bb_rod"/>
    <property type="match status" value="1"/>
</dbReference>
<accession>A0A3B1BWE4</accession>